<reference evidence="1" key="1">
    <citation type="journal article" date="2011" name="PLoS ONE">
        <title>Ralstonia syzygii, the Blood Disease Bacterium and some Asian R. solanacearum strains form a single genomic species despite divergent lifestyles.</title>
        <authorList>
            <person name="Remenant B."/>
            <person name="de Cambiaire J.C."/>
            <person name="Cellier G."/>
            <person name="Jacobs J.M."/>
            <person name="Mangenot S."/>
            <person name="Barbe V."/>
            <person name="Lajus A."/>
            <person name="Vallenet D."/>
            <person name="Medigue C."/>
            <person name="Fegan M."/>
            <person name="Allen C."/>
            <person name="Prior P."/>
        </authorList>
    </citation>
    <scope>NUCLEOTIDE SEQUENCE</scope>
    <source>
        <strain evidence="1">R24</strain>
    </source>
</reference>
<sequence>MRAYLAALLVVFPILTYAQGLALPGLDEIPGAGWKIQDPAFAEAVFKRFDFDAEMRRYYVGNMKMRMLAVLQGVDCSLPSSETANWVQRLFVSPEFDEPGQALVDRSRAVANARIVGAVMMLNALSAEQKKDLISLPPTPMANMAIAAWLRTMYQYEPVQDPVFPGLAKAYLVSRGLCPGIGKP</sequence>
<dbReference type="RefSeq" id="WP_197334096.1">
    <property type="nucleotide sequence ID" value="NZ_CP115945.1"/>
</dbReference>
<accession>G3AAL5</accession>
<proteinExistence type="predicted"/>
<evidence type="ECO:0000313" key="1">
    <source>
        <dbReference type="EMBL" id="CCA87420.1"/>
    </source>
</evidence>
<organism evidence="1">
    <name type="scientific">Ralstonia syzygii R24</name>
    <dbReference type="NCBI Taxonomy" id="907261"/>
    <lineage>
        <taxon>Bacteria</taxon>
        <taxon>Pseudomonadati</taxon>
        <taxon>Pseudomonadota</taxon>
        <taxon>Betaproteobacteria</taxon>
        <taxon>Burkholderiales</taxon>
        <taxon>Burkholderiaceae</taxon>
        <taxon>Ralstonia</taxon>
        <taxon>Ralstonia solanacearum species complex</taxon>
    </lineage>
</organism>
<dbReference type="AlphaFoldDB" id="G3AAL5"/>
<dbReference type="EMBL" id="FR854092">
    <property type="protein sequence ID" value="CCA87420.1"/>
    <property type="molecule type" value="Genomic_DNA"/>
</dbReference>
<gene>
    <name evidence="1" type="ORF">RALSY_mp30754</name>
</gene>
<reference evidence="1" key="2">
    <citation type="submission" date="2011-04" db="EMBL/GenBank/DDBJ databases">
        <authorList>
            <person name="Genoscope - CEA"/>
        </authorList>
    </citation>
    <scope>NUCLEOTIDE SEQUENCE</scope>
    <source>
        <strain evidence="1">R24</strain>
    </source>
</reference>
<name>G3AAL5_9RALS</name>
<protein>
    <submittedName>
        <fullName evidence="1">Uncharacterized protein</fullName>
    </submittedName>
</protein>